<dbReference type="RefSeq" id="WP_264844122.1">
    <property type="nucleotide sequence ID" value="NZ_AP025628.1"/>
</dbReference>
<dbReference type="Proteomes" id="UP001163687">
    <property type="component" value="Chromosome"/>
</dbReference>
<organism evidence="4 5">
    <name type="scientific">Caldinitratiruptor microaerophilus</name>
    <dbReference type="NCBI Taxonomy" id="671077"/>
    <lineage>
        <taxon>Bacteria</taxon>
        <taxon>Bacillati</taxon>
        <taxon>Bacillota</taxon>
        <taxon>Clostridia</taxon>
        <taxon>Eubacteriales</taxon>
        <taxon>Symbiobacteriaceae</taxon>
        <taxon>Caldinitratiruptor</taxon>
    </lineage>
</organism>
<dbReference type="InterPro" id="IPR036390">
    <property type="entry name" value="WH_DNA-bd_sf"/>
</dbReference>
<evidence type="ECO:0000313" key="4">
    <source>
        <dbReference type="EMBL" id="BDG60054.1"/>
    </source>
</evidence>
<accession>A0AA35CK93</accession>
<keyword evidence="5" id="KW-1185">Reference proteome</keyword>
<dbReference type="Pfam" id="PF01022">
    <property type="entry name" value="HTH_5"/>
    <property type="match status" value="1"/>
</dbReference>
<reference evidence="4" key="1">
    <citation type="submission" date="2022-03" db="EMBL/GenBank/DDBJ databases">
        <title>Complete genome sequence of Caldinitratiruptor microaerophilus.</title>
        <authorList>
            <person name="Mukaiyama R."/>
            <person name="Nishiyama T."/>
            <person name="Ueda K."/>
        </authorList>
    </citation>
    <scope>NUCLEOTIDE SEQUENCE</scope>
    <source>
        <strain evidence="4">JCM 16183</strain>
    </source>
</reference>
<dbReference type="InterPro" id="IPR036196">
    <property type="entry name" value="Ptyr_pPase_sf"/>
</dbReference>
<dbReference type="KEGG" id="cmic:caldi_11440"/>
<dbReference type="EMBL" id="AP025628">
    <property type="protein sequence ID" value="BDG60054.1"/>
    <property type="molecule type" value="Genomic_DNA"/>
</dbReference>
<dbReference type="Pfam" id="PF01451">
    <property type="entry name" value="LMWPc"/>
    <property type="match status" value="1"/>
</dbReference>
<dbReference type="SUPFAM" id="SSF52788">
    <property type="entry name" value="Phosphotyrosine protein phosphatases I"/>
    <property type="match status" value="1"/>
</dbReference>
<evidence type="ECO:0000259" key="3">
    <source>
        <dbReference type="PROSITE" id="PS50987"/>
    </source>
</evidence>
<name>A0AA35CK93_9FIRM</name>
<feature type="domain" description="HTH arsR-type" evidence="3">
    <location>
        <begin position="1"/>
        <end position="97"/>
    </location>
</feature>
<evidence type="ECO:0000256" key="1">
    <source>
        <dbReference type="ARBA" id="ARBA00022849"/>
    </source>
</evidence>
<proteinExistence type="predicted"/>
<dbReference type="CDD" id="cd16345">
    <property type="entry name" value="LMWP_ArsC"/>
    <property type="match status" value="1"/>
</dbReference>
<dbReference type="PRINTS" id="PR00778">
    <property type="entry name" value="HTHARSR"/>
</dbReference>
<dbReference type="Gene3D" id="1.10.10.10">
    <property type="entry name" value="Winged helix-like DNA-binding domain superfamily/Winged helix DNA-binding domain"/>
    <property type="match status" value="1"/>
</dbReference>
<evidence type="ECO:0000256" key="2">
    <source>
        <dbReference type="SAM" id="MobiDB-lite"/>
    </source>
</evidence>
<dbReference type="PROSITE" id="PS50987">
    <property type="entry name" value="HTH_ARSR_2"/>
    <property type="match status" value="1"/>
</dbReference>
<dbReference type="SUPFAM" id="SSF46785">
    <property type="entry name" value="Winged helix' DNA-binding domain"/>
    <property type="match status" value="1"/>
</dbReference>
<gene>
    <name evidence="4" type="ORF">caldi_11440</name>
</gene>
<dbReference type="SMART" id="SM00418">
    <property type="entry name" value="HTH_ARSR"/>
    <property type="match status" value="1"/>
</dbReference>
<dbReference type="GO" id="GO:0046685">
    <property type="term" value="P:response to arsenic-containing substance"/>
    <property type="evidence" value="ECO:0007669"/>
    <property type="project" value="UniProtKB-KW"/>
</dbReference>
<dbReference type="InterPro" id="IPR011991">
    <property type="entry name" value="ArsR-like_HTH"/>
</dbReference>
<dbReference type="InterPro" id="IPR036388">
    <property type="entry name" value="WH-like_DNA-bd_sf"/>
</dbReference>
<dbReference type="AlphaFoldDB" id="A0AA35CK93"/>
<dbReference type="Gene3D" id="3.40.50.2300">
    <property type="match status" value="1"/>
</dbReference>
<dbReference type="InterPro" id="IPR001845">
    <property type="entry name" value="HTH_ArsR_DNA-bd_dom"/>
</dbReference>
<dbReference type="PANTHER" id="PTHR43428">
    <property type="entry name" value="ARSENATE REDUCTASE"/>
    <property type="match status" value="1"/>
</dbReference>
<dbReference type="PANTHER" id="PTHR43428:SF1">
    <property type="entry name" value="ARSENATE REDUCTASE"/>
    <property type="match status" value="1"/>
</dbReference>
<dbReference type="SMART" id="SM00226">
    <property type="entry name" value="LMWPc"/>
    <property type="match status" value="1"/>
</dbReference>
<dbReference type="InterPro" id="IPR023485">
    <property type="entry name" value="Ptyr_pPase"/>
</dbReference>
<feature type="region of interest" description="Disordered" evidence="2">
    <location>
        <begin position="105"/>
        <end position="127"/>
    </location>
</feature>
<dbReference type="CDD" id="cd00090">
    <property type="entry name" value="HTH_ARSR"/>
    <property type="match status" value="1"/>
</dbReference>
<keyword evidence="1" id="KW-0059">Arsenical resistance</keyword>
<sequence length="290" mass="31863">MEQLVARAKALADPTRLKLLRILVERECSVHELVDVLATGQSRVSQHLARLKAAGLVRERRSGREVFYSARADVLFGLDQDLSAFFHTPIERLPDMRGEWRRWCAAGPSQPDPTGQTGGAGARGGDALPLVFKPEPAAAAGRPTGGAGQRRPRVLFLCTANSFRSQIAEAWARVLGGRRVEVQSAGLEPTRIHPLAEAVMREVGIDLEGQYAKAVTPEMLDQADVVVTLCGPALAWFPATRREVRREHWPLPDPTVLGGPEDTVLREGRRVRDQIRRRVEALLDSLGRAS</sequence>
<evidence type="ECO:0000313" key="5">
    <source>
        <dbReference type="Proteomes" id="UP001163687"/>
    </source>
</evidence>
<protein>
    <recommendedName>
        <fullName evidence="3">HTH arsR-type domain-containing protein</fullName>
    </recommendedName>
</protein>
<dbReference type="NCBIfam" id="NF033788">
    <property type="entry name" value="HTH_metalloreg"/>
    <property type="match status" value="1"/>
</dbReference>
<dbReference type="GO" id="GO:0003700">
    <property type="term" value="F:DNA-binding transcription factor activity"/>
    <property type="evidence" value="ECO:0007669"/>
    <property type="project" value="InterPro"/>
</dbReference>